<evidence type="ECO:0000256" key="5">
    <source>
        <dbReference type="ARBA" id="ARBA00023004"/>
    </source>
</evidence>
<evidence type="ECO:0000259" key="9">
    <source>
        <dbReference type="Pfam" id="PF13186"/>
    </source>
</evidence>
<evidence type="ECO:0000313" key="10">
    <source>
        <dbReference type="EMBL" id="PYE01171.1"/>
    </source>
</evidence>
<reference evidence="10 11" key="1">
    <citation type="journal article" date="2018" name="Appl. Environ. Microbiol.">
        <title>Genome rearrangement shapes Prochlorococcus ecological adaptation.</title>
        <authorList>
            <person name="Yan W."/>
            <person name="Wei S."/>
            <person name="Wang Q."/>
            <person name="Xiao X."/>
            <person name="Zeng Q."/>
            <person name="Jiao N."/>
            <person name="Zhang R."/>
        </authorList>
    </citation>
    <scope>NUCLEOTIDE SEQUENCE [LARGE SCALE GENOMIC DNA]</scope>
    <source>
        <strain evidence="10 11">XMU1408</strain>
    </source>
</reference>
<dbReference type="PANTHER" id="PTHR44809">
    <property type="match status" value="1"/>
</dbReference>
<dbReference type="Pfam" id="PF00515">
    <property type="entry name" value="TPR_1"/>
    <property type="match status" value="1"/>
</dbReference>
<proteinExistence type="predicted"/>
<evidence type="ECO:0000256" key="6">
    <source>
        <dbReference type="ARBA" id="ARBA00023014"/>
    </source>
</evidence>
<dbReference type="Proteomes" id="UP000247807">
    <property type="component" value="Unassembled WGS sequence"/>
</dbReference>
<keyword evidence="6" id="KW-0411">Iron-sulfur</keyword>
<dbReference type="SUPFAM" id="SSF48452">
    <property type="entry name" value="TPR-like"/>
    <property type="match status" value="1"/>
</dbReference>
<dbReference type="Gene3D" id="3.20.20.70">
    <property type="entry name" value="Aldolase class I"/>
    <property type="match status" value="1"/>
</dbReference>
<dbReference type="SFLD" id="SFLDG01387">
    <property type="entry name" value="BtrN-like_SPASM_domain_contain"/>
    <property type="match status" value="1"/>
</dbReference>
<dbReference type="InterPro" id="IPR058240">
    <property type="entry name" value="rSAM_sf"/>
</dbReference>
<comment type="caution">
    <text evidence="10">The sequence shown here is derived from an EMBL/GenBank/DDBJ whole genome shotgun (WGS) entry which is preliminary data.</text>
</comment>
<protein>
    <submittedName>
        <fullName evidence="10">Uncharacterized protein</fullName>
    </submittedName>
</protein>
<evidence type="ECO:0000259" key="8">
    <source>
        <dbReference type="Pfam" id="PF04055"/>
    </source>
</evidence>
<dbReference type="EMBL" id="QJUE01000005">
    <property type="protein sequence ID" value="PYE01171.1"/>
    <property type="molecule type" value="Genomic_DNA"/>
</dbReference>
<dbReference type="SMART" id="SM00028">
    <property type="entry name" value="TPR"/>
    <property type="match status" value="6"/>
</dbReference>
<dbReference type="InterPro" id="IPR007197">
    <property type="entry name" value="rSAM"/>
</dbReference>
<dbReference type="InterPro" id="IPR019734">
    <property type="entry name" value="TPR_rpt"/>
</dbReference>
<evidence type="ECO:0000313" key="11">
    <source>
        <dbReference type="Proteomes" id="UP000247807"/>
    </source>
</evidence>
<comment type="cofactor">
    <cofactor evidence="1">
        <name>[4Fe-4S] cluster</name>
        <dbReference type="ChEBI" id="CHEBI:49883"/>
    </cofactor>
</comment>
<evidence type="ECO:0000256" key="1">
    <source>
        <dbReference type="ARBA" id="ARBA00001966"/>
    </source>
</evidence>
<dbReference type="InterPro" id="IPR013785">
    <property type="entry name" value="Aldolase_TIM"/>
</dbReference>
<dbReference type="GO" id="GO:0046872">
    <property type="term" value="F:metal ion binding"/>
    <property type="evidence" value="ECO:0007669"/>
    <property type="project" value="UniProtKB-KW"/>
</dbReference>
<accession>A0A318R2L8</accession>
<dbReference type="Pfam" id="PF04055">
    <property type="entry name" value="Radical_SAM"/>
    <property type="match status" value="1"/>
</dbReference>
<dbReference type="OrthoDB" id="9782387at2"/>
<keyword evidence="3" id="KW-0949">S-adenosyl-L-methionine</keyword>
<dbReference type="AlphaFoldDB" id="A0A318R2L8"/>
<dbReference type="PROSITE" id="PS50005">
    <property type="entry name" value="TPR"/>
    <property type="match status" value="4"/>
</dbReference>
<gene>
    <name evidence="10" type="ORF">DNJ73_07015</name>
</gene>
<dbReference type="GO" id="GO:0051536">
    <property type="term" value="F:iron-sulfur cluster binding"/>
    <property type="evidence" value="ECO:0007669"/>
    <property type="project" value="UniProtKB-KW"/>
</dbReference>
<keyword evidence="4" id="KW-0479">Metal-binding</keyword>
<dbReference type="SFLD" id="SFLDG01067">
    <property type="entry name" value="SPASM/twitch_domain_containing"/>
    <property type="match status" value="1"/>
</dbReference>
<dbReference type="Pfam" id="PF13414">
    <property type="entry name" value="TPR_11"/>
    <property type="match status" value="2"/>
</dbReference>
<organism evidence="10 11">
    <name type="scientific">Prochlorococcus marinus XMU1408</name>
    <dbReference type="NCBI Taxonomy" id="2213228"/>
    <lineage>
        <taxon>Bacteria</taxon>
        <taxon>Bacillati</taxon>
        <taxon>Cyanobacteriota</taxon>
        <taxon>Cyanophyceae</taxon>
        <taxon>Synechococcales</taxon>
        <taxon>Prochlorococcaceae</taxon>
        <taxon>Prochlorococcus</taxon>
    </lineage>
</organism>
<dbReference type="PROSITE" id="PS50293">
    <property type="entry name" value="TPR_REGION"/>
    <property type="match status" value="4"/>
</dbReference>
<feature type="domain" description="4Fe4S-binding SPASM" evidence="9">
    <location>
        <begin position="593"/>
        <end position="659"/>
    </location>
</feature>
<dbReference type="GO" id="GO:0003824">
    <property type="term" value="F:catalytic activity"/>
    <property type="evidence" value="ECO:0007669"/>
    <property type="project" value="InterPro"/>
</dbReference>
<dbReference type="InterPro" id="IPR034391">
    <property type="entry name" value="AdoMet-like_SPASM_containing"/>
</dbReference>
<dbReference type="CDD" id="cd21109">
    <property type="entry name" value="SPASM"/>
    <property type="match status" value="1"/>
</dbReference>
<name>A0A318R2L8_PROMR</name>
<evidence type="ECO:0000256" key="3">
    <source>
        <dbReference type="ARBA" id="ARBA00022691"/>
    </source>
</evidence>
<feature type="repeat" description="TPR" evidence="7">
    <location>
        <begin position="257"/>
        <end position="290"/>
    </location>
</feature>
<dbReference type="RefSeq" id="WP_158466997.1">
    <property type="nucleotide sequence ID" value="NZ_QJUE01000005.1"/>
</dbReference>
<keyword evidence="2" id="KW-0004">4Fe-4S</keyword>
<dbReference type="Gene3D" id="1.25.40.10">
    <property type="entry name" value="Tetratricopeptide repeat domain"/>
    <property type="match status" value="3"/>
</dbReference>
<dbReference type="InterPro" id="IPR023885">
    <property type="entry name" value="4Fe4S-binding_SPASM_dom"/>
</dbReference>
<feature type="domain" description="Radical SAM core" evidence="8">
    <location>
        <begin position="342"/>
        <end position="475"/>
    </location>
</feature>
<evidence type="ECO:0000256" key="4">
    <source>
        <dbReference type="ARBA" id="ARBA00022723"/>
    </source>
</evidence>
<feature type="repeat" description="TPR" evidence="7">
    <location>
        <begin position="155"/>
        <end position="188"/>
    </location>
</feature>
<dbReference type="SFLD" id="SFLDS00029">
    <property type="entry name" value="Radical_SAM"/>
    <property type="match status" value="1"/>
</dbReference>
<dbReference type="InterPro" id="IPR052943">
    <property type="entry name" value="TMTC_O-mannosyl-trnsfr"/>
</dbReference>
<sequence length="668" mass="74593">MQDIILTNKSLKKNQIDVTEINAGKKKEGSEPKTFPVPFALEKNNENIIINSNKAKNASKEKIIEKAKQKGGNDKKLNELVIKQKPIGSELNQLLRMYQNREFVEAEKFAVLLSERFPNHPFSWKVLGAVFQQTGRINESLIPAQKSVHLSPKDPAAHFNLGITLKELGRLEEAEASYKQAIAIKPNYAEAHNNLGNTLKELGRLDEAEASYKQAIAIKPNYPEAHNNLGNTLKELGRLDEAEASYKQAIAIKPDFAEAQSNLGVTLQELGRFDEAEASYKQAIAIKPDFAEAQSNLGVTLQELGRFEESVAINQQAFVNRTGISPVGDYALAPAVTDIFFELTNKCNFHCSFCPSDSQERLLGSMDLELIKKLYEENADKKISKIVQLHLMGEPTLHPDLIEILKFGSLKNVETNLTTNISTLGKKNVSKILDTLYGTVTASHMTPTEETYHIRGAVGISWDRYISNLRLLVTEYMKRLAEGNATKNNIDIRVMVTQDTASNVSIIESAKEAGAILKEWNDFVAEAEHQLGMTPYERKDHNAADLVRDNNCTSTTYSLQHGITLTFWRAFTFANTRVSNEFDLETTRQSSYCHHPFSHVGVLWNGDVTLCCLDHDGKLKVGNVRDSSIETVIQSDAAQKLRASMLGEYPLPSICQTCQQRPAKRKNP</sequence>
<dbReference type="PANTHER" id="PTHR44809:SF1">
    <property type="entry name" value="PROTEIN O-MANNOSYL-TRANSFERASE TMTC1"/>
    <property type="match status" value="1"/>
</dbReference>
<evidence type="ECO:0000256" key="2">
    <source>
        <dbReference type="ARBA" id="ARBA00022485"/>
    </source>
</evidence>
<keyword evidence="7" id="KW-0802">TPR repeat</keyword>
<keyword evidence="5" id="KW-0408">Iron</keyword>
<evidence type="ECO:0000256" key="7">
    <source>
        <dbReference type="PROSITE-ProRule" id="PRU00339"/>
    </source>
</evidence>
<dbReference type="Pfam" id="PF13186">
    <property type="entry name" value="SPASM"/>
    <property type="match status" value="1"/>
</dbReference>
<dbReference type="CDD" id="cd01335">
    <property type="entry name" value="Radical_SAM"/>
    <property type="match status" value="1"/>
</dbReference>
<dbReference type="SUPFAM" id="SSF102114">
    <property type="entry name" value="Radical SAM enzymes"/>
    <property type="match status" value="1"/>
</dbReference>
<feature type="repeat" description="TPR" evidence="7">
    <location>
        <begin position="189"/>
        <end position="222"/>
    </location>
</feature>
<dbReference type="InterPro" id="IPR011990">
    <property type="entry name" value="TPR-like_helical_dom_sf"/>
</dbReference>
<feature type="repeat" description="TPR" evidence="7">
    <location>
        <begin position="223"/>
        <end position="256"/>
    </location>
</feature>